<dbReference type="GO" id="GO:0006260">
    <property type="term" value="P:DNA replication"/>
    <property type="evidence" value="ECO:0007669"/>
    <property type="project" value="InterPro"/>
</dbReference>
<feature type="compositionally biased region" description="Gly residues" evidence="2">
    <location>
        <begin position="123"/>
        <end position="153"/>
    </location>
</feature>
<dbReference type="GO" id="GO:0003697">
    <property type="term" value="F:single-stranded DNA binding"/>
    <property type="evidence" value="ECO:0007669"/>
    <property type="project" value="InterPro"/>
</dbReference>
<dbReference type="Gene3D" id="2.40.50.140">
    <property type="entry name" value="Nucleic acid-binding proteins"/>
    <property type="match status" value="1"/>
</dbReference>
<sequence length="165" mass="17313">MADNTVTIVGNITRDPELRFTAGGKGIASFGLAVNRRYQQNGEWQEKVSFFNVTAWDQLGENAAASLTKGTRVIVTGRLEQREYETQQGEKRNVVEIVADEIGPSLRWATATVERTQRASSDGGQGGGGYQGGGGRQGGGGGGGGGGYQGGGRPADPVYGDEEPF</sequence>
<proteinExistence type="inferred from homology"/>
<keyword evidence="1" id="KW-0238">DNA-binding</keyword>
<dbReference type="Pfam" id="PF00436">
    <property type="entry name" value="SSB"/>
    <property type="match status" value="1"/>
</dbReference>
<dbReference type="PANTHER" id="PTHR10302:SF27">
    <property type="entry name" value="SINGLE-STRANDED DNA-BINDING PROTEIN"/>
    <property type="match status" value="1"/>
</dbReference>
<reference evidence="3" key="1">
    <citation type="submission" date="2020-05" db="EMBL/GenBank/DDBJ databases">
        <authorList>
            <person name="Chiriac C."/>
            <person name="Salcher M."/>
            <person name="Ghai R."/>
            <person name="Kavagutti S V."/>
        </authorList>
    </citation>
    <scope>NUCLEOTIDE SEQUENCE</scope>
</reference>
<dbReference type="HAMAP" id="MF_00984">
    <property type="entry name" value="SSB"/>
    <property type="match status" value="1"/>
</dbReference>
<protein>
    <submittedName>
        <fullName evidence="3">Unannotated protein</fullName>
    </submittedName>
</protein>
<dbReference type="SUPFAM" id="SSF50249">
    <property type="entry name" value="Nucleic acid-binding proteins"/>
    <property type="match status" value="1"/>
</dbReference>
<dbReference type="CDD" id="cd04496">
    <property type="entry name" value="SSB_OBF"/>
    <property type="match status" value="1"/>
</dbReference>
<dbReference type="EMBL" id="CAEZSR010000178">
    <property type="protein sequence ID" value="CAB4584777.1"/>
    <property type="molecule type" value="Genomic_DNA"/>
</dbReference>
<evidence type="ECO:0000256" key="1">
    <source>
        <dbReference type="ARBA" id="ARBA00023125"/>
    </source>
</evidence>
<evidence type="ECO:0000256" key="2">
    <source>
        <dbReference type="SAM" id="MobiDB-lite"/>
    </source>
</evidence>
<evidence type="ECO:0000313" key="3">
    <source>
        <dbReference type="EMBL" id="CAB4584777.1"/>
    </source>
</evidence>
<dbReference type="PANTHER" id="PTHR10302">
    <property type="entry name" value="SINGLE-STRANDED DNA-BINDING PROTEIN"/>
    <property type="match status" value="1"/>
</dbReference>
<accession>A0A6J6F980</accession>
<name>A0A6J6F980_9ZZZZ</name>
<dbReference type="InterPro" id="IPR000424">
    <property type="entry name" value="Primosome_PriB/ssb"/>
</dbReference>
<dbReference type="PROSITE" id="PS50935">
    <property type="entry name" value="SSB"/>
    <property type="match status" value="1"/>
</dbReference>
<gene>
    <name evidence="3" type="ORF">UFOPK1493_03329</name>
</gene>
<organism evidence="3">
    <name type="scientific">freshwater metagenome</name>
    <dbReference type="NCBI Taxonomy" id="449393"/>
    <lineage>
        <taxon>unclassified sequences</taxon>
        <taxon>metagenomes</taxon>
        <taxon>ecological metagenomes</taxon>
    </lineage>
</organism>
<dbReference type="InterPro" id="IPR012340">
    <property type="entry name" value="NA-bd_OB-fold"/>
</dbReference>
<dbReference type="InterPro" id="IPR011344">
    <property type="entry name" value="ssDNA-bd"/>
</dbReference>
<feature type="region of interest" description="Disordered" evidence="2">
    <location>
        <begin position="113"/>
        <end position="165"/>
    </location>
</feature>
<dbReference type="AlphaFoldDB" id="A0A6J6F980"/>
<dbReference type="GO" id="GO:0009295">
    <property type="term" value="C:nucleoid"/>
    <property type="evidence" value="ECO:0007669"/>
    <property type="project" value="TreeGrafter"/>
</dbReference>
<dbReference type="NCBIfam" id="TIGR00621">
    <property type="entry name" value="ssb"/>
    <property type="match status" value="1"/>
</dbReference>